<gene>
    <name evidence="2" type="ORF">LPB3_05430</name>
</gene>
<keyword evidence="3" id="KW-1185">Reference proteome</keyword>
<sequence>MDKGKFVISLDFELNWGAAEKNDLSSKKEYFKTTRESIPHVLVLFKKYDIHATWATVGFLFAKNKKQLIEFCPELRPTYKNSSLSYYNFIDLNKIGLNEEDDPYHYANSLISEIIKTPNQELATHTFSHYYCNEEGQNIKQFEADLKAAQSLSKENFNIELKSLVFPRNQFNSEYIEIAIENGIKVVRSNPDVWFWKKTSRAMAFARALDTLFSISKKLSFDGFHNKNKVFLLPASRFLRAYSKKEKILQELKFKRIKREMTYAAKNNKVYHLWWHPHNFGYEMEDNLIYLENILKHFKTLNEKFDFSSKSMIEMF</sequence>
<protein>
    <recommendedName>
        <fullName evidence="1">NodB homology domain-containing protein</fullName>
    </recommendedName>
</protein>
<proteinExistence type="predicted"/>
<feature type="domain" description="NodB homology" evidence="1">
    <location>
        <begin position="35"/>
        <end position="187"/>
    </location>
</feature>
<dbReference type="EMBL" id="LSFM01000021">
    <property type="protein sequence ID" value="OBY64835.1"/>
    <property type="molecule type" value="Genomic_DNA"/>
</dbReference>
<dbReference type="STRING" id="1774273.LPB03_07060"/>
<evidence type="ECO:0000259" key="1">
    <source>
        <dbReference type="Pfam" id="PF01522"/>
    </source>
</evidence>
<dbReference type="Pfam" id="PF01522">
    <property type="entry name" value="Polysacc_deac_1"/>
    <property type="match status" value="1"/>
</dbReference>
<dbReference type="KEGG" id="pob:LPB03_07060"/>
<comment type="caution">
    <text evidence="2">The sequence shown here is derived from an EMBL/GenBank/DDBJ whole genome shotgun (WGS) entry which is preliminary data.</text>
</comment>
<accession>A0A1B8TZ80</accession>
<dbReference type="CDD" id="cd10929">
    <property type="entry name" value="CE4_u5"/>
    <property type="match status" value="1"/>
</dbReference>
<dbReference type="GO" id="GO:0016810">
    <property type="term" value="F:hydrolase activity, acting on carbon-nitrogen (but not peptide) bonds"/>
    <property type="evidence" value="ECO:0007669"/>
    <property type="project" value="InterPro"/>
</dbReference>
<evidence type="ECO:0000313" key="3">
    <source>
        <dbReference type="Proteomes" id="UP000092584"/>
    </source>
</evidence>
<evidence type="ECO:0000313" key="2">
    <source>
        <dbReference type="EMBL" id="OBY64835.1"/>
    </source>
</evidence>
<dbReference type="SUPFAM" id="SSF88713">
    <property type="entry name" value="Glycoside hydrolase/deacetylase"/>
    <property type="match status" value="1"/>
</dbReference>
<dbReference type="OrthoDB" id="7836272at2"/>
<dbReference type="InterPro" id="IPR002509">
    <property type="entry name" value="NODB_dom"/>
</dbReference>
<dbReference type="InterPro" id="IPR011330">
    <property type="entry name" value="Glyco_hydro/deAcase_b/a-brl"/>
</dbReference>
<name>A0A1B8TZ80_9FLAO</name>
<dbReference type="Proteomes" id="UP000092584">
    <property type="component" value="Unassembled WGS sequence"/>
</dbReference>
<dbReference type="GO" id="GO:0005975">
    <property type="term" value="P:carbohydrate metabolic process"/>
    <property type="evidence" value="ECO:0007669"/>
    <property type="project" value="InterPro"/>
</dbReference>
<organism evidence="2 3">
    <name type="scientific">Polaribacter vadi</name>
    <dbReference type="NCBI Taxonomy" id="1774273"/>
    <lineage>
        <taxon>Bacteria</taxon>
        <taxon>Pseudomonadati</taxon>
        <taxon>Bacteroidota</taxon>
        <taxon>Flavobacteriia</taxon>
        <taxon>Flavobacteriales</taxon>
        <taxon>Flavobacteriaceae</taxon>
    </lineage>
</organism>
<dbReference type="AlphaFoldDB" id="A0A1B8TZ80"/>
<dbReference type="Gene3D" id="3.20.20.370">
    <property type="entry name" value="Glycoside hydrolase/deacetylase"/>
    <property type="match status" value="1"/>
</dbReference>
<dbReference type="RefSeq" id="WP_065318588.1">
    <property type="nucleotide sequence ID" value="NZ_CP017477.1"/>
</dbReference>
<reference evidence="3" key="1">
    <citation type="submission" date="2016-02" db="EMBL/GenBank/DDBJ databases">
        <authorList>
            <person name="Shin S.-K."/>
            <person name="Yi H."/>
            <person name="Kim E."/>
        </authorList>
    </citation>
    <scope>NUCLEOTIDE SEQUENCE [LARGE SCALE GENOMIC DNA]</scope>
    <source>
        <strain evidence="3">LPB0003</strain>
    </source>
</reference>